<evidence type="ECO:0000256" key="5">
    <source>
        <dbReference type="ARBA" id="ARBA00023004"/>
    </source>
</evidence>
<name>A0A438XJK6_HELPX</name>
<feature type="domain" description="MTTase N-terminal" evidence="7">
    <location>
        <begin position="1"/>
        <end position="92"/>
    </location>
</feature>
<keyword evidence="1" id="KW-0004">4Fe-4S</keyword>
<dbReference type="EMBL" id="RJGP01000453">
    <property type="protein sequence ID" value="RVZ36767.1"/>
    <property type="molecule type" value="Genomic_DNA"/>
</dbReference>
<dbReference type="Pfam" id="PF00919">
    <property type="entry name" value="UPF0004"/>
    <property type="match status" value="1"/>
</dbReference>
<evidence type="ECO:0000256" key="2">
    <source>
        <dbReference type="ARBA" id="ARBA00022679"/>
    </source>
</evidence>
<evidence type="ECO:0000259" key="7">
    <source>
        <dbReference type="PROSITE" id="PS51449"/>
    </source>
</evidence>
<keyword evidence="2 8" id="KW-0808">Transferase</keyword>
<dbReference type="InterPro" id="IPR013848">
    <property type="entry name" value="Methylthiotransferase_N"/>
</dbReference>
<dbReference type="FunFam" id="3.40.50.12160:FF:000003">
    <property type="entry name" value="CDK5 regulatory subunit-associated protein 1"/>
    <property type="match status" value="1"/>
</dbReference>
<keyword evidence="3" id="KW-0949">S-adenosyl-L-methionine</keyword>
<proteinExistence type="predicted"/>
<dbReference type="GO" id="GO:0035597">
    <property type="term" value="F:tRNA-2-methylthio-N(6)-dimethylallyladenosine(37) synthase activity"/>
    <property type="evidence" value="ECO:0007669"/>
    <property type="project" value="TreeGrafter"/>
</dbReference>
<keyword evidence="4" id="KW-0479">Metal-binding</keyword>
<dbReference type="PANTHER" id="PTHR43020:SF2">
    <property type="entry name" value="MITOCHONDRIAL TRNA METHYLTHIOTRANSFERASE CDK5RAP1"/>
    <property type="match status" value="1"/>
</dbReference>
<dbReference type="Proteomes" id="UP000289022">
    <property type="component" value="Unassembled WGS sequence"/>
</dbReference>
<evidence type="ECO:0000256" key="6">
    <source>
        <dbReference type="ARBA" id="ARBA00023014"/>
    </source>
</evidence>
<dbReference type="Gene3D" id="3.40.50.12160">
    <property type="entry name" value="Methylthiotransferase, N-terminal domain"/>
    <property type="match status" value="1"/>
</dbReference>
<evidence type="ECO:0000313" key="8">
    <source>
        <dbReference type="EMBL" id="RVZ36767.1"/>
    </source>
</evidence>
<reference evidence="8 9" key="1">
    <citation type="submission" date="2018-11" db="EMBL/GenBank/DDBJ databases">
        <title>Genetic determinants and prediction of antibiotic resistance phenotypes in Helicobacter pylori.</title>
        <authorList>
            <person name="Wagner K."/>
        </authorList>
    </citation>
    <scope>NUCLEOTIDE SEQUENCE [LARGE SCALE GENOMIC DNA]</scope>
    <source>
        <strain evidence="8 9">ZH70</strain>
    </source>
</reference>
<comment type="caution">
    <text evidence="8">The sequence shown here is derived from an EMBL/GenBank/DDBJ whole genome shotgun (WGS) entry which is preliminary data.</text>
</comment>
<dbReference type="GO" id="GO:0046872">
    <property type="term" value="F:metal ion binding"/>
    <property type="evidence" value="ECO:0007669"/>
    <property type="project" value="UniProtKB-KW"/>
</dbReference>
<dbReference type="PROSITE" id="PS51449">
    <property type="entry name" value="MTTASE_N"/>
    <property type="match status" value="1"/>
</dbReference>
<dbReference type="AlphaFoldDB" id="A0A438XJK6"/>
<keyword evidence="5" id="KW-0408">Iron</keyword>
<dbReference type="GO" id="GO:0005829">
    <property type="term" value="C:cytosol"/>
    <property type="evidence" value="ECO:0007669"/>
    <property type="project" value="TreeGrafter"/>
</dbReference>
<accession>A0A438XJK6</accession>
<dbReference type="PANTHER" id="PTHR43020">
    <property type="entry name" value="CDK5 REGULATORY SUBUNIT-ASSOCIATED PROTEIN 1"/>
    <property type="match status" value="1"/>
</dbReference>
<evidence type="ECO:0000256" key="3">
    <source>
        <dbReference type="ARBA" id="ARBA00022691"/>
    </source>
</evidence>
<evidence type="ECO:0000256" key="4">
    <source>
        <dbReference type="ARBA" id="ARBA00022723"/>
    </source>
</evidence>
<evidence type="ECO:0000256" key="1">
    <source>
        <dbReference type="ARBA" id="ARBA00022485"/>
    </source>
</evidence>
<dbReference type="GO" id="GO:0051539">
    <property type="term" value="F:4 iron, 4 sulfur cluster binding"/>
    <property type="evidence" value="ECO:0007669"/>
    <property type="project" value="UniProtKB-KW"/>
</dbReference>
<evidence type="ECO:0000313" key="9">
    <source>
        <dbReference type="Proteomes" id="UP000289022"/>
    </source>
</evidence>
<sequence length="92" mass="10175">MKVYIETMGCAMNSRDSEHLLSELSKLDYKETSDPKTADLILINTCSVREKPERKLFSEIGQFAKIKKPNAKIGVCGCTASHMGADILKKAP</sequence>
<keyword evidence="6" id="KW-0411">Iron-sulfur</keyword>
<protein>
    <submittedName>
        <fullName evidence="8">tRNA (N6-isopentenyl adenosine(37)-C2)-methylthiotransferase MiaB</fullName>
    </submittedName>
</protein>
<organism evidence="8 9">
    <name type="scientific">Helicobacter pylori</name>
    <name type="common">Campylobacter pylori</name>
    <dbReference type="NCBI Taxonomy" id="210"/>
    <lineage>
        <taxon>Bacteria</taxon>
        <taxon>Pseudomonadati</taxon>
        <taxon>Campylobacterota</taxon>
        <taxon>Epsilonproteobacteria</taxon>
        <taxon>Campylobacterales</taxon>
        <taxon>Helicobacteraceae</taxon>
        <taxon>Helicobacter</taxon>
    </lineage>
</organism>
<gene>
    <name evidence="8" type="ORF">EC518_07890</name>
</gene>
<dbReference type="InterPro" id="IPR038135">
    <property type="entry name" value="Methylthiotransferase_N_sf"/>
</dbReference>
<feature type="non-terminal residue" evidence="8">
    <location>
        <position position="92"/>
    </location>
</feature>